<dbReference type="PANTHER" id="PTHR38831:SF1">
    <property type="entry name" value="TYPE II SECRETION SYSTEM PROTEIN K-RELATED"/>
    <property type="match status" value="1"/>
</dbReference>
<dbReference type="InterPro" id="IPR045584">
    <property type="entry name" value="Pilin-like"/>
</dbReference>
<dbReference type="PANTHER" id="PTHR38831">
    <property type="entry name" value="TYPE II SECRETION SYSTEM PROTEIN K"/>
    <property type="match status" value="1"/>
</dbReference>
<dbReference type="GO" id="GO:0009306">
    <property type="term" value="P:protein secretion"/>
    <property type="evidence" value="ECO:0007669"/>
    <property type="project" value="InterPro"/>
</dbReference>
<evidence type="ECO:0000256" key="2">
    <source>
        <dbReference type="ARBA" id="ARBA00007246"/>
    </source>
</evidence>
<dbReference type="SUPFAM" id="SSF158544">
    <property type="entry name" value="GspK insert domain-like"/>
    <property type="match status" value="2"/>
</dbReference>
<evidence type="ECO:0000256" key="7">
    <source>
        <dbReference type="ARBA" id="ARBA00022927"/>
    </source>
</evidence>
<dbReference type="AlphaFoldDB" id="A0A2Y9TY24"/>
<keyword evidence="14" id="KW-1185">Reference proteome</keyword>
<keyword evidence="7" id="KW-0653">Protein transport</keyword>
<accession>A0A2Y9TY24</accession>
<keyword evidence="9 10" id="KW-0472">Membrane</keyword>
<organism evidence="13 14">
    <name type="scientific">Limnobaculum parvum</name>
    <dbReference type="NCBI Taxonomy" id="2172103"/>
    <lineage>
        <taxon>Bacteria</taxon>
        <taxon>Pseudomonadati</taxon>
        <taxon>Pseudomonadota</taxon>
        <taxon>Gammaproteobacteria</taxon>
        <taxon>Enterobacterales</taxon>
        <taxon>Budviciaceae</taxon>
        <taxon>Limnobaculum</taxon>
    </lineage>
</organism>
<keyword evidence="3 10" id="KW-0813">Transport</keyword>
<dbReference type="InterPro" id="IPR049031">
    <property type="entry name" value="T2SSK_SAM-like_1st"/>
</dbReference>
<evidence type="ECO:0000256" key="4">
    <source>
        <dbReference type="ARBA" id="ARBA00022475"/>
    </source>
</evidence>
<evidence type="ECO:0000256" key="6">
    <source>
        <dbReference type="ARBA" id="ARBA00022692"/>
    </source>
</evidence>
<gene>
    <name evidence="13" type="ORF">HYN51_07265</name>
</gene>
<evidence type="ECO:0000313" key="13">
    <source>
        <dbReference type="EMBL" id="AWH88369.1"/>
    </source>
</evidence>
<dbReference type="OrthoDB" id="9788973at2"/>
<dbReference type="InterPro" id="IPR038072">
    <property type="entry name" value="GspK_central_sf"/>
</dbReference>
<dbReference type="GO" id="GO:0005886">
    <property type="term" value="C:plasma membrane"/>
    <property type="evidence" value="ECO:0007669"/>
    <property type="project" value="UniProtKB-SubCell"/>
</dbReference>
<dbReference type="InterPro" id="IPR049179">
    <property type="entry name" value="T2SSK_SAM-like_2nd"/>
</dbReference>
<dbReference type="Pfam" id="PF21687">
    <property type="entry name" value="T2SSK_1st"/>
    <property type="match status" value="1"/>
</dbReference>
<dbReference type="Gene3D" id="1.10.40.60">
    <property type="entry name" value="EpsJ-like"/>
    <property type="match status" value="2"/>
</dbReference>
<evidence type="ECO:0000259" key="12">
    <source>
        <dbReference type="Pfam" id="PF21687"/>
    </source>
</evidence>
<comment type="similarity">
    <text evidence="2 10">Belongs to the GSP K family.</text>
</comment>
<evidence type="ECO:0000256" key="5">
    <source>
        <dbReference type="ARBA" id="ARBA00022519"/>
    </source>
</evidence>
<evidence type="ECO:0000256" key="1">
    <source>
        <dbReference type="ARBA" id="ARBA00004533"/>
    </source>
</evidence>
<dbReference type="KEGG" id="lpv:HYN51_07265"/>
<keyword evidence="4 10" id="KW-1003">Cell membrane</keyword>
<protein>
    <recommendedName>
        <fullName evidence="10">Type II secretion system protein K</fullName>
    </recommendedName>
</protein>
<dbReference type="Proteomes" id="UP000244908">
    <property type="component" value="Chromosome"/>
</dbReference>
<evidence type="ECO:0000259" key="11">
    <source>
        <dbReference type="Pfam" id="PF03934"/>
    </source>
</evidence>
<dbReference type="EMBL" id="CP029185">
    <property type="protein sequence ID" value="AWH88369.1"/>
    <property type="molecule type" value="Genomic_DNA"/>
</dbReference>
<dbReference type="Pfam" id="PF03934">
    <property type="entry name" value="T2SSK"/>
    <property type="match status" value="1"/>
</dbReference>
<evidence type="ECO:0000256" key="8">
    <source>
        <dbReference type="ARBA" id="ARBA00022989"/>
    </source>
</evidence>
<dbReference type="InterPro" id="IPR005628">
    <property type="entry name" value="GspK"/>
</dbReference>
<keyword evidence="5 10" id="KW-0997">Cell inner membrane</keyword>
<evidence type="ECO:0000256" key="3">
    <source>
        <dbReference type="ARBA" id="ARBA00022448"/>
    </source>
</evidence>
<keyword evidence="6" id="KW-0812">Transmembrane</keyword>
<sequence length="336" mass="37221">MNSGSKRRQRGVALLVILILLVLMSVLAARISQQFTRNLQKIQFQLGQQTLRWNSDAAVQLAIHRLGDDLADGKKASSLEQSWAQPISVKTEDYQLDSQVFDAQTCFNVNSLLAPDNSAVSPLPGEKAMTQKVVEYLMTSAGINAATAETLFNELTVYLGIDGGSDNAKASAAVEAFKSLQPPRVPAKQMMYTISELKLLPGFPLESYAKLSKLLCALPNTKTKVNINSLTKQQSSLLSGLFLGELTVDDASQLIGKRPDGGWESVEAFRAQVEKQFPVKGKETSADSYMTVNSHFFTVYTTGRTDNLTLRFVDNLYLDEETREASRWLHRYRTIE</sequence>
<dbReference type="Gene3D" id="3.30.1300.30">
    <property type="entry name" value="GSPII I/J protein-like"/>
    <property type="match status" value="1"/>
</dbReference>
<proteinExistence type="inferred from homology"/>
<reference evidence="13 14" key="1">
    <citation type="journal article" date="2019" name="Int. J. Syst. Evol. Microbiol.">
        <title>Limnobaculum parvum gen. nov., sp. nov., isolated from a freshwater lake.</title>
        <authorList>
            <person name="Baek C."/>
            <person name="Shin S.K."/>
            <person name="Yi H."/>
        </authorList>
    </citation>
    <scope>NUCLEOTIDE SEQUENCE [LARGE SCALE GENOMIC DNA]</scope>
    <source>
        <strain evidence="13 14">HYN0051</strain>
    </source>
</reference>
<feature type="domain" description="T2SS protein K first SAM-like" evidence="12">
    <location>
        <begin position="105"/>
        <end position="220"/>
    </location>
</feature>
<evidence type="ECO:0000256" key="9">
    <source>
        <dbReference type="ARBA" id="ARBA00023136"/>
    </source>
</evidence>
<dbReference type="PIRSF" id="PIRSF002786">
    <property type="entry name" value="XcpX"/>
    <property type="match status" value="1"/>
</dbReference>
<keyword evidence="8" id="KW-1133">Transmembrane helix</keyword>
<dbReference type="SUPFAM" id="SSF54523">
    <property type="entry name" value="Pili subunits"/>
    <property type="match status" value="1"/>
</dbReference>
<name>A0A2Y9TY24_9GAMM</name>
<feature type="domain" description="T2SS protein K second SAM-like" evidence="11">
    <location>
        <begin position="225"/>
        <end position="274"/>
    </location>
</feature>
<dbReference type="NCBIfam" id="NF037980">
    <property type="entry name" value="T2SS_GspK"/>
    <property type="match status" value="1"/>
</dbReference>
<comment type="subcellular location">
    <subcellularLocation>
        <location evidence="1 10">Cell inner membrane</location>
    </subcellularLocation>
</comment>
<dbReference type="RefSeq" id="WP_108900442.1">
    <property type="nucleotide sequence ID" value="NZ_CP029185.2"/>
</dbReference>
<evidence type="ECO:0000313" key="14">
    <source>
        <dbReference type="Proteomes" id="UP000244908"/>
    </source>
</evidence>
<evidence type="ECO:0000256" key="10">
    <source>
        <dbReference type="PIRNR" id="PIRNR002786"/>
    </source>
</evidence>